<evidence type="ECO:0000259" key="9">
    <source>
        <dbReference type="Pfam" id="PF03807"/>
    </source>
</evidence>
<dbReference type="PIRSF" id="PIRSF000193">
    <property type="entry name" value="Pyrrol-5-carb_rd"/>
    <property type="match status" value="1"/>
</dbReference>
<organism evidence="11 12">
    <name type="scientific">Arcanobacterium bovis</name>
    <dbReference type="NCBI Taxonomy" id="2529275"/>
    <lineage>
        <taxon>Bacteria</taxon>
        <taxon>Bacillati</taxon>
        <taxon>Actinomycetota</taxon>
        <taxon>Actinomycetes</taxon>
        <taxon>Actinomycetales</taxon>
        <taxon>Actinomycetaceae</taxon>
        <taxon>Arcanobacterium</taxon>
    </lineage>
</organism>
<accession>A0A4V2KR62</accession>
<dbReference type="AlphaFoldDB" id="A0A4V2KR62"/>
<evidence type="ECO:0000256" key="1">
    <source>
        <dbReference type="ARBA" id="ARBA00005525"/>
    </source>
</evidence>
<feature type="binding site" evidence="7">
    <location>
        <begin position="70"/>
        <end position="73"/>
    </location>
    <ligand>
        <name>NADP(+)</name>
        <dbReference type="ChEBI" id="CHEBI:58349"/>
    </ligand>
</feature>
<keyword evidence="3 5" id="KW-0560">Oxidoreductase</keyword>
<dbReference type="RefSeq" id="WP_131282029.1">
    <property type="nucleotide sequence ID" value="NZ_JBHSLR010000005.1"/>
</dbReference>
<dbReference type="FunFam" id="1.10.3730.10:FF:000001">
    <property type="entry name" value="Pyrroline-5-carboxylate reductase"/>
    <property type="match status" value="1"/>
</dbReference>
<name>A0A4V2KR62_9ACTO</name>
<evidence type="ECO:0000256" key="7">
    <source>
        <dbReference type="PIRSR" id="PIRSR000193-1"/>
    </source>
</evidence>
<dbReference type="EC" id="1.5.1.2" evidence="5 6"/>
<evidence type="ECO:0000256" key="4">
    <source>
        <dbReference type="ARBA" id="ARBA00058118"/>
    </source>
</evidence>
<dbReference type="Gene3D" id="1.10.3730.10">
    <property type="entry name" value="ProC C-terminal domain-like"/>
    <property type="match status" value="1"/>
</dbReference>
<dbReference type="PROSITE" id="PS00521">
    <property type="entry name" value="P5CR"/>
    <property type="match status" value="1"/>
</dbReference>
<keyword evidence="5" id="KW-0963">Cytoplasm</keyword>
<comment type="catalytic activity">
    <reaction evidence="5">
        <text>L-proline + NAD(+) = (S)-1-pyrroline-5-carboxylate + NADH + 2 H(+)</text>
        <dbReference type="Rhea" id="RHEA:14105"/>
        <dbReference type="ChEBI" id="CHEBI:15378"/>
        <dbReference type="ChEBI" id="CHEBI:17388"/>
        <dbReference type="ChEBI" id="CHEBI:57540"/>
        <dbReference type="ChEBI" id="CHEBI:57945"/>
        <dbReference type="ChEBI" id="CHEBI:60039"/>
        <dbReference type="EC" id="1.5.1.2"/>
    </reaction>
</comment>
<dbReference type="Proteomes" id="UP000293036">
    <property type="component" value="Unassembled WGS sequence"/>
</dbReference>
<feature type="domain" description="Pyrroline-5-carboxylate reductase catalytic N-terminal" evidence="9">
    <location>
        <begin position="2"/>
        <end position="100"/>
    </location>
</feature>
<keyword evidence="5 8" id="KW-0028">Amino-acid biosynthesis</keyword>
<evidence type="ECO:0000256" key="8">
    <source>
        <dbReference type="RuleBase" id="RU003903"/>
    </source>
</evidence>
<dbReference type="Gene3D" id="3.40.50.720">
    <property type="entry name" value="NAD(P)-binding Rossmann-like Domain"/>
    <property type="match status" value="1"/>
</dbReference>
<dbReference type="SUPFAM" id="SSF51735">
    <property type="entry name" value="NAD(P)-binding Rossmann-fold domains"/>
    <property type="match status" value="1"/>
</dbReference>
<comment type="function">
    <text evidence="4 5">Catalyzes the reduction of 1-pyrroline-5-carboxylate (PCA) to L-proline.</text>
</comment>
<evidence type="ECO:0000256" key="2">
    <source>
        <dbReference type="ARBA" id="ARBA00022857"/>
    </source>
</evidence>
<dbReference type="InterPro" id="IPR000304">
    <property type="entry name" value="Pyrroline-COOH_reductase"/>
</dbReference>
<comment type="subcellular location">
    <subcellularLocation>
        <location evidence="5">Cytoplasm</location>
    </subcellularLocation>
</comment>
<dbReference type="InterPro" id="IPR008927">
    <property type="entry name" value="6-PGluconate_DH-like_C_sf"/>
</dbReference>
<dbReference type="NCBIfam" id="TIGR00112">
    <property type="entry name" value="proC"/>
    <property type="match status" value="1"/>
</dbReference>
<evidence type="ECO:0000259" key="10">
    <source>
        <dbReference type="Pfam" id="PF14748"/>
    </source>
</evidence>
<dbReference type="InterPro" id="IPR028939">
    <property type="entry name" value="P5C_Rdtase_cat_N"/>
</dbReference>
<dbReference type="SUPFAM" id="SSF48179">
    <property type="entry name" value="6-phosphogluconate dehydrogenase C-terminal domain-like"/>
    <property type="match status" value="1"/>
</dbReference>
<dbReference type="Pfam" id="PF14748">
    <property type="entry name" value="P5CR_dimer"/>
    <property type="match status" value="1"/>
</dbReference>
<feature type="binding site" evidence="7">
    <location>
        <position position="54"/>
    </location>
    <ligand>
        <name>NADPH</name>
        <dbReference type="ChEBI" id="CHEBI:57783"/>
    </ligand>
</feature>
<evidence type="ECO:0000256" key="5">
    <source>
        <dbReference type="HAMAP-Rule" id="MF_01925"/>
    </source>
</evidence>
<dbReference type="EMBL" id="SJDT01000006">
    <property type="protein sequence ID" value="TBW20967.1"/>
    <property type="molecule type" value="Genomic_DNA"/>
</dbReference>
<dbReference type="UniPathway" id="UPA00098">
    <property type="reaction ID" value="UER00361"/>
</dbReference>
<protein>
    <recommendedName>
        <fullName evidence="5 6">Pyrroline-5-carboxylate reductase</fullName>
        <shortName evidence="5">P5C reductase</shortName>
        <shortName evidence="5">P5CR</shortName>
        <ecNumber evidence="5 6">1.5.1.2</ecNumber>
    </recommendedName>
    <alternativeName>
        <fullName evidence="5">PCA reductase</fullName>
    </alternativeName>
</protein>
<dbReference type="Pfam" id="PF03807">
    <property type="entry name" value="F420_oxidored"/>
    <property type="match status" value="1"/>
</dbReference>
<reference evidence="11 12" key="1">
    <citation type="submission" date="2019-02" db="EMBL/GenBank/DDBJ databases">
        <title>Arcanobacterium bovis sp. nov., isolated from the milk of a cow with mastitis.</title>
        <authorList>
            <person name="Sammra O."/>
            <person name="Foster G."/>
            <person name="Hassan A."/>
            <person name="Alssahen M."/>
            <person name="Laemmler C."/>
            <person name="Borowiak M."/>
            <person name="Malorny B."/>
            <person name="Abdulmawjood A."/>
        </authorList>
    </citation>
    <scope>NUCLEOTIDE SEQUENCE [LARGE SCALE GENOMIC DNA]</scope>
    <source>
        <strain evidence="11 12">C605018/01/1</strain>
    </source>
</reference>
<proteinExistence type="inferred from homology"/>
<dbReference type="HAMAP" id="MF_01925">
    <property type="entry name" value="P5C_reductase"/>
    <property type="match status" value="1"/>
</dbReference>
<dbReference type="InterPro" id="IPR053790">
    <property type="entry name" value="P5CR-like_CS"/>
</dbReference>
<dbReference type="InterPro" id="IPR036291">
    <property type="entry name" value="NAD(P)-bd_dom_sf"/>
</dbReference>
<gene>
    <name evidence="5 11" type="primary">proC</name>
    <name evidence="11" type="ORF">EZJ44_07730</name>
</gene>
<comment type="caution">
    <text evidence="11">The sequence shown here is derived from an EMBL/GenBank/DDBJ whole genome shotgun (WGS) entry which is preliminary data.</text>
</comment>
<comment type="pathway">
    <text evidence="5 8">Amino-acid biosynthesis; L-proline biosynthesis; L-proline from L-glutamate 5-semialdehyde: step 1/1.</text>
</comment>
<keyword evidence="2 5" id="KW-0521">NADP</keyword>
<dbReference type="InterPro" id="IPR029036">
    <property type="entry name" value="P5CR_dimer"/>
</dbReference>
<dbReference type="GO" id="GO:0004735">
    <property type="term" value="F:pyrroline-5-carboxylate reductase activity"/>
    <property type="evidence" value="ECO:0007669"/>
    <property type="project" value="UniProtKB-UniRule"/>
</dbReference>
<comment type="catalytic activity">
    <reaction evidence="5 8">
        <text>L-proline + NADP(+) = (S)-1-pyrroline-5-carboxylate + NADPH + 2 H(+)</text>
        <dbReference type="Rhea" id="RHEA:14109"/>
        <dbReference type="ChEBI" id="CHEBI:15378"/>
        <dbReference type="ChEBI" id="CHEBI:17388"/>
        <dbReference type="ChEBI" id="CHEBI:57783"/>
        <dbReference type="ChEBI" id="CHEBI:58349"/>
        <dbReference type="ChEBI" id="CHEBI:60039"/>
        <dbReference type="EC" id="1.5.1.2"/>
    </reaction>
</comment>
<dbReference type="PANTHER" id="PTHR11645">
    <property type="entry name" value="PYRROLINE-5-CARBOXYLATE REDUCTASE"/>
    <property type="match status" value="1"/>
</dbReference>
<feature type="binding site" evidence="7">
    <location>
        <begin position="5"/>
        <end position="10"/>
    </location>
    <ligand>
        <name>NADP(+)</name>
        <dbReference type="ChEBI" id="CHEBI:58349"/>
    </ligand>
</feature>
<keyword evidence="12" id="KW-1185">Reference proteome</keyword>
<dbReference type="GO" id="GO:0005737">
    <property type="term" value="C:cytoplasm"/>
    <property type="evidence" value="ECO:0007669"/>
    <property type="project" value="UniProtKB-SubCell"/>
</dbReference>
<dbReference type="PANTHER" id="PTHR11645:SF0">
    <property type="entry name" value="PYRROLINE-5-CARBOXYLATE REDUCTASE 3"/>
    <property type="match status" value="1"/>
</dbReference>
<comment type="similarity">
    <text evidence="1 5 8">Belongs to the pyrroline-5-carboxylate reductase family.</text>
</comment>
<keyword evidence="5 8" id="KW-0641">Proline biosynthesis</keyword>
<evidence type="ECO:0000256" key="3">
    <source>
        <dbReference type="ARBA" id="ARBA00023002"/>
    </source>
</evidence>
<dbReference type="GO" id="GO:0055129">
    <property type="term" value="P:L-proline biosynthetic process"/>
    <property type="evidence" value="ECO:0007669"/>
    <property type="project" value="UniProtKB-UniRule"/>
</dbReference>
<feature type="domain" description="Pyrroline-5-carboxylate reductase dimerisation" evidence="10">
    <location>
        <begin position="163"/>
        <end position="268"/>
    </location>
</feature>
<evidence type="ECO:0000313" key="12">
    <source>
        <dbReference type="Proteomes" id="UP000293036"/>
    </source>
</evidence>
<sequence>MLGFIGVGSMGGAILRGVLKAGTVSASEVVITRKDTAKAEQLCQELGVSFAQSNRDLVEKTGENGVIIVAVKPYQMAEVIEEIAPVARNNGSILMSVAAGTSLASLETAAGTGQKIVRTMPNVASSISAGMTAVCPNSNVSAEELTKIVQIFESVGEVATIAEKDFSAFSALAGCSPAWTFTYIDALSRGGVAAGLRKDESLRVAAQAVLGAAQLVLNNLDDVRPQALVDTVTSPGGTTIAGLIAMEKAGFSSAVVAGVEGAISRDVEISRGK</sequence>
<evidence type="ECO:0000313" key="11">
    <source>
        <dbReference type="EMBL" id="TBW20967.1"/>
    </source>
</evidence>
<dbReference type="OrthoDB" id="9805754at2"/>
<evidence type="ECO:0000256" key="6">
    <source>
        <dbReference type="NCBIfam" id="TIGR00112"/>
    </source>
</evidence>